<protein>
    <submittedName>
        <fullName evidence="3">Membrane protein</fullName>
    </submittedName>
</protein>
<dbReference type="Proteomes" id="UP000321424">
    <property type="component" value="Unassembled WGS sequence"/>
</dbReference>
<accession>A0A511MB82</accession>
<dbReference type="AlphaFoldDB" id="A0A511MB82"/>
<evidence type="ECO:0000256" key="2">
    <source>
        <dbReference type="SAM" id="SignalP"/>
    </source>
</evidence>
<reference evidence="3 4" key="1">
    <citation type="submission" date="2019-07" db="EMBL/GenBank/DDBJ databases">
        <title>Whole genome shotgun sequence of Nocardia ninae NBRC 108245.</title>
        <authorList>
            <person name="Hosoyama A."/>
            <person name="Uohara A."/>
            <person name="Ohji S."/>
            <person name="Ichikawa N."/>
        </authorList>
    </citation>
    <scope>NUCLEOTIDE SEQUENCE [LARGE SCALE GENOMIC DNA]</scope>
    <source>
        <strain evidence="3 4">NBRC 108245</strain>
    </source>
</reference>
<dbReference type="EMBL" id="BJXA01000012">
    <property type="protein sequence ID" value="GEM37924.1"/>
    <property type="molecule type" value="Genomic_DNA"/>
</dbReference>
<feature type="transmembrane region" description="Helical" evidence="1">
    <location>
        <begin position="42"/>
        <end position="62"/>
    </location>
</feature>
<sequence length="117" mass="11971">MLCLVGVLFAGMGTYALAAPAALARPFGLSVPTAVSRAEIRAVYGGFGLAVAGMLWWSAFGAGELRTGAALTVGFALAGMAGGRIISRLIDSGVRFYPIWFYCLVELVGAALVLGVA</sequence>
<evidence type="ECO:0000313" key="4">
    <source>
        <dbReference type="Proteomes" id="UP000321424"/>
    </source>
</evidence>
<feature type="transmembrane region" description="Helical" evidence="1">
    <location>
        <begin position="99"/>
        <end position="116"/>
    </location>
</feature>
<dbReference type="Pfam" id="PF14248">
    <property type="entry name" value="DUF4345"/>
    <property type="match status" value="1"/>
</dbReference>
<evidence type="ECO:0000313" key="3">
    <source>
        <dbReference type="EMBL" id="GEM37924.1"/>
    </source>
</evidence>
<name>A0A511MB82_9NOCA</name>
<feature type="transmembrane region" description="Helical" evidence="1">
    <location>
        <begin position="69"/>
        <end position="87"/>
    </location>
</feature>
<evidence type="ECO:0000256" key="1">
    <source>
        <dbReference type="SAM" id="Phobius"/>
    </source>
</evidence>
<feature type="signal peptide" evidence="2">
    <location>
        <begin position="1"/>
        <end position="18"/>
    </location>
</feature>
<keyword evidence="1" id="KW-0812">Transmembrane</keyword>
<dbReference type="InterPro" id="IPR025597">
    <property type="entry name" value="DUF4345"/>
</dbReference>
<organism evidence="3 4">
    <name type="scientific">Nocardia ninae NBRC 108245</name>
    <dbReference type="NCBI Taxonomy" id="1210091"/>
    <lineage>
        <taxon>Bacteria</taxon>
        <taxon>Bacillati</taxon>
        <taxon>Actinomycetota</taxon>
        <taxon>Actinomycetes</taxon>
        <taxon>Mycobacteriales</taxon>
        <taxon>Nocardiaceae</taxon>
        <taxon>Nocardia</taxon>
    </lineage>
</organism>
<keyword evidence="2" id="KW-0732">Signal</keyword>
<keyword evidence="1" id="KW-1133">Transmembrane helix</keyword>
<comment type="caution">
    <text evidence="3">The sequence shown here is derived from an EMBL/GenBank/DDBJ whole genome shotgun (WGS) entry which is preliminary data.</text>
</comment>
<proteinExistence type="predicted"/>
<gene>
    <name evidence="3" type="ORF">NN4_24430</name>
</gene>
<keyword evidence="4" id="KW-1185">Reference proteome</keyword>
<keyword evidence="1" id="KW-0472">Membrane</keyword>
<feature type="chain" id="PRO_5021849854" evidence="2">
    <location>
        <begin position="19"/>
        <end position="117"/>
    </location>
</feature>